<evidence type="ECO:0000313" key="6">
    <source>
        <dbReference type="Proteomes" id="UP000628775"/>
    </source>
</evidence>
<dbReference type="CDD" id="cd03230">
    <property type="entry name" value="ABC_DR_subfamily_A"/>
    <property type="match status" value="1"/>
</dbReference>
<evidence type="ECO:0000313" key="5">
    <source>
        <dbReference type="EMBL" id="GGE56887.1"/>
    </source>
</evidence>
<reference evidence="5" key="1">
    <citation type="journal article" date="2014" name="Int. J. Syst. Evol. Microbiol.">
        <title>Complete genome sequence of Corynebacterium casei LMG S-19264T (=DSM 44701T), isolated from a smear-ripened cheese.</title>
        <authorList>
            <consortium name="US DOE Joint Genome Institute (JGI-PGF)"/>
            <person name="Walter F."/>
            <person name="Albersmeier A."/>
            <person name="Kalinowski J."/>
            <person name="Ruckert C."/>
        </authorList>
    </citation>
    <scope>NUCLEOTIDE SEQUENCE</scope>
    <source>
        <strain evidence="5">CGMCC 1.15371</strain>
    </source>
</reference>
<accession>A0A8J2YNY3</accession>
<keyword evidence="2" id="KW-0547">Nucleotide-binding</keyword>
<gene>
    <name evidence="5" type="ORF">GCM10011391_39740</name>
</gene>
<dbReference type="EMBL" id="BMIR01000039">
    <property type="protein sequence ID" value="GGE56887.1"/>
    <property type="molecule type" value="Genomic_DNA"/>
</dbReference>
<keyword evidence="6" id="KW-1185">Reference proteome</keyword>
<dbReference type="PROSITE" id="PS50893">
    <property type="entry name" value="ABC_TRANSPORTER_2"/>
    <property type="match status" value="1"/>
</dbReference>
<protein>
    <submittedName>
        <fullName evidence="5">ABC transporter ATP-binding protein</fullName>
    </submittedName>
</protein>
<feature type="domain" description="ABC transporter" evidence="4">
    <location>
        <begin position="5"/>
        <end position="228"/>
    </location>
</feature>
<keyword evidence="1" id="KW-0813">Transport</keyword>
<dbReference type="SMART" id="SM00382">
    <property type="entry name" value="AAA"/>
    <property type="match status" value="1"/>
</dbReference>
<dbReference type="RefSeq" id="WP_188699040.1">
    <property type="nucleotide sequence ID" value="NZ_BMIR01000039.1"/>
</dbReference>
<evidence type="ECO:0000256" key="1">
    <source>
        <dbReference type="ARBA" id="ARBA00022448"/>
    </source>
</evidence>
<dbReference type="PANTHER" id="PTHR42939:SF1">
    <property type="entry name" value="ABC TRANSPORTER ATP-BINDING PROTEIN ALBC-RELATED"/>
    <property type="match status" value="1"/>
</dbReference>
<proteinExistence type="predicted"/>
<keyword evidence="3 5" id="KW-0067">ATP-binding</keyword>
<dbReference type="Pfam" id="PF00005">
    <property type="entry name" value="ABC_tran"/>
    <property type="match status" value="1"/>
</dbReference>
<dbReference type="SUPFAM" id="SSF52540">
    <property type="entry name" value="P-loop containing nucleoside triphosphate hydrolases"/>
    <property type="match status" value="1"/>
</dbReference>
<dbReference type="InterPro" id="IPR003439">
    <property type="entry name" value="ABC_transporter-like_ATP-bd"/>
</dbReference>
<evidence type="ECO:0000259" key="4">
    <source>
        <dbReference type="PROSITE" id="PS50893"/>
    </source>
</evidence>
<reference evidence="5" key="2">
    <citation type="submission" date="2020-09" db="EMBL/GenBank/DDBJ databases">
        <authorList>
            <person name="Sun Q."/>
            <person name="Zhou Y."/>
        </authorList>
    </citation>
    <scope>NUCLEOTIDE SEQUENCE</scope>
    <source>
        <strain evidence="5">CGMCC 1.15371</strain>
    </source>
</reference>
<sequence length="236" mass="26993">MSTVIQCRDVIKTYDDKKALNGLTLDIPEQSIVGVLGPNGCGKSTFFRSLVGLVQPDSGVLEILNQKPNWRNNADIAYLPDRARWYPNHTVRRAFDWAESFLPHFIREQAEKLADFMELDLDLKARGMSKGQEARLMLILCMARDVPVVILDEPFSGIDVLSREQIIEGIIDYLHEREQTILISTHEIHEIEGLFDFTVLMDKGKAIWTGRTEALRAEYGSMHQVFRSLYKRGLEL</sequence>
<dbReference type="GO" id="GO:0005524">
    <property type="term" value="F:ATP binding"/>
    <property type="evidence" value="ECO:0007669"/>
    <property type="project" value="UniProtKB-KW"/>
</dbReference>
<dbReference type="InterPro" id="IPR003593">
    <property type="entry name" value="AAA+_ATPase"/>
</dbReference>
<dbReference type="InterPro" id="IPR027417">
    <property type="entry name" value="P-loop_NTPase"/>
</dbReference>
<dbReference type="Gene3D" id="3.40.50.300">
    <property type="entry name" value="P-loop containing nucleotide triphosphate hydrolases"/>
    <property type="match status" value="1"/>
</dbReference>
<evidence type="ECO:0000256" key="3">
    <source>
        <dbReference type="ARBA" id="ARBA00022840"/>
    </source>
</evidence>
<dbReference type="Proteomes" id="UP000628775">
    <property type="component" value="Unassembled WGS sequence"/>
</dbReference>
<name>A0A8J2YNY3_9BACL</name>
<comment type="caution">
    <text evidence="5">The sequence shown here is derived from an EMBL/GenBank/DDBJ whole genome shotgun (WGS) entry which is preliminary data.</text>
</comment>
<organism evidence="5 6">
    <name type="scientific">Pullulanibacillus camelliae</name>
    <dbReference type="NCBI Taxonomy" id="1707096"/>
    <lineage>
        <taxon>Bacteria</taxon>
        <taxon>Bacillati</taxon>
        <taxon>Bacillota</taxon>
        <taxon>Bacilli</taxon>
        <taxon>Bacillales</taxon>
        <taxon>Sporolactobacillaceae</taxon>
        <taxon>Pullulanibacillus</taxon>
    </lineage>
</organism>
<dbReference type="GO" id="GO:0016887">
    <property type="term" value="F:ATP hydrolysis activity"/>
    <property type="evidence" value="ECO:0007669"/>
    <property type="project" value="InterPro"/>
</dbReference>
<evidence type="ECO:0000256" key="2">
    <source>
        <dbReference type="ARBA" id="ARBA00022741"/>
    </source>
</evidence>
<dbReference type="AlphaFoldDB" id="A0A8J2YNY3"/>
<dbReference type="InterPro" id="IPR051782">
    <property type="entry name" value="ABC_Transporter_VariousFunc"/>
</dbReference>
<dbReference type="PANTHER" id="PTHR42939">
    <property type="entry name" value="ABC TRANSPORTER ATP-BINDING PROTEIN ALBC-RELATED"/>
    <property type="match status" value="1"/>
</dbReference>